<dbReference type="AlphaFoldDB" id="A0A6V8HPL1"/>
<reference evidence="2" key="1">
    <citation type="journal article" date="2015" name="Genome Announc.">
        <title>Draft genome sequence of Talaromyces cellulolyticus strain Y-94, a source of lignocellulosic biomass-degrading enzymes.</title>
        <authorList>
            <person name="Fujii T."/>
            <person name="Koike H."/>
            <person name="Sawayama S."/>
            <person name="Yano S."/>
            <person name="Inoue H."/>
        </authorList>
    </citation>
    <scope>NUCLEOTIDE SEQUENCE [LARGE SCALE GENOMIC DNA]</scope>
    <source>
        <strain evidence="2">Y-94</strain>
    </source>
</reference>
<accession>A0A6V8HPL1</accession>
<dbReference type="Proteomes" id="UP000053095">
    <property type="component" value="Unassembled WGS sequence"/>
</dbReference>
<evidence type="ECO:0000313" key="1">
    <source>
        <dbReference type="EMBL" id="GAM43885.1"/>
    </source>
</evidence>
<organism evidence="1 2">
    <name type="scientific">Talaromyces pinophilus</name>
    <name type="common">Penicillium pinophilum</name>
    <dbReference type="NCBI Taxonomy" id="128442"/>
    <lineage>
        <taxon>Eukaryota</taxon>
        <taxon>Fungi</taxon>
        <taxon>Dikarya</taxon>
        <taxon>Ascomycota</taxon>
        <taxon>Pezizomycotina</taxon>
        <taxon>Eurotiomycetes</taxon>
        <taxon>Eurotiomycetidae</taxon>
        <taxon>Eurotiales</taxon>
        <taxon>Trichocomaceae</taxon>
        <taxon>Talaromyces</taxon>
        <taxon>Talaromyces sect. Talaromyces</taxon>
    </lineage>
</organism>
<sequence length="382" mass="43813">MLHMARLLDLPDELILLIVDHVQADTTQTSLPFYNRGDVYECLVEQNPPQRIKDLRSLCLVSTRLNNLLKPTLYRNICVRKDGFRNHPQDRLNWSFENDPKLEEYIISAIVPCNHSISDVYRFFWFPNIQALSILGFNDWEPLEFEDDSHVGTSPVTALNLIDCGAHEEALATVLSWPTALEVLHYDANQGEWDGHYGDEPAKSWTCAAFVRTLQPHKATLRELTLSRPWLVHEGLGNGPRIDLHDFTALTTLRIYQVFLCGVEDSLEAWSSLPRSLERLDVFYDDSDLTRFDEDDFLRGLLAHKKDHLPHLRTVSIHSPEQTCDDDTEEFESTGQWTPPSPLAQAFKTAGVDVDILLGPVEPPKLEELDLRELLEPPRKRR</sequence>
<comment type="caution">
    <text evidence="1">The sequence shown here is derived from an EMBL/GenBank/DDBJ whole genome shotgun (WGS) entry which is preliminary data.</text>
</comment>
<protein>
    <submittedName>
        <fullName evidence="1">Uncharacterized protein</fullName>
    </submittedName>
</protein>
<name>A0A6V8HPL1_TALPI</name>
<dbReference type="SUPFAM" id="SSF52047">
    <property type="entry name" value="RNI-like"/>
    <property type="match status" value="1"/>
</dbReference>
<dbReference type="EMBL" id="DF933856">
    <property type="protein sequence ID" value="GAM43885.1"/>
    <property type="molecule type" value="Genomic_DNA"/>
</dbReference>
<evidence type="ECO:0000313" key="2">
    <source>
        <dbReference type="Proteomes" id="UP000053095"/>
    </source>
</evidence>
<keyword evidence="2" id="KW-1185">Reference proteome</keyword>
<gene>
    <name evidence="1" type="ORF">TCE0_060r19062</name>
</gene>
<dbReference type="Gene3D" id="3.80.10.10">
    <property type="entry name" value="Ribonuclease Inhibitor"/>
    <property type="match status" value="1"/>
</dbReference>
<dbReference type="InterPro" id="IPR032675">
    <property type="entry name" value="LRR_dom_sf"/>
</dbReference>
<proteinExistence type="predicted"/>